<dbReference type="SUPFAM" id="SSF56935">
    <property type="entry name" value="Porins"/>
    <property type="match status" value="1"/>
</dbReference>
<sequence length="904" mass="97887">MQERWKLSLISLAVASAANAMAQEQSVAAAPAVAKAPEKGTALEQVVITGIAGSIESSLNQKRRASNLVEVITAEDMGKFPDLNLSESLQRVPGITLERNNVGDGSAINLRGLGPQFTVVTVNGMEGVSAGTDNNFGLSNGSRGFNFEILPSELFTNATVNKSSRAELVEGGMAGVVELETARPLQQKGTRLIASVKGNRSDKAGNWDPRATVAFSNNWDRVFGISAAITAADTGYRMDTAQGGSYRNFGAVNTGTRASDDVRSYIVANGPRYIAYDDKRKTVGATTTAQWQPTQGLTFTADVLYGKLSSKRNITRDDAATESGVNIPLSTTVENGLITAGQFTGVQQRVGTNYLTTEEQMAQVSLQADWHPTSAWTIRPFIGKARREADRTWDLYSFRLAKNGAFDPGVVSYQIRGDHLDFKTTDTDFSSNPNDFLFNVFVSRPSTDTDKVRTAKLDFEREFDDSVLTSVKFGLRQSSRDKDTVQSQWRLNRAAGVGIGVPPTLGAVYGHADFNVAGGSGIPSNLLIVDPSRINGVFFPNGSPVSGTARADLTAYGAQASYSVGEDVSNAYVSGTFELQGVVVDAGLRYVKTRQKSSGFTVENANLPTQRITPLTVESNYDMVLPSANMRYELAPGAVIRAAYSHTLTRPDLSQVAPSESVAGIDQSGGRGTRGNPLLKPYKSKNIDLGAEWYINKAALLGVTVFHKAINGYIDTGTFTENRSFPRQADGVIVTGPITFTYPTNGASASIRGAELAIQSRFTFLPKGWMQNLGGSFNYSYTKSSADFAQQGDIRSAGLPGLSKNSYNATVYFDDANFEARASYAWRSRYLAQFSDDFGVPRFRNAYGQLDLSANFKLNKRLSFQLDVLNATRSQFVDTSSSSRYPYGVYDLDRRIILGARYAL</sequence>
<evidence type="ECO:0008006" key="17">
    <source>
        <dbReference type="Google" id="ProtNLM"/>
    </source>
</evidence>
<keyword evidence="6 11" id="KW-0798">TonB box</keyword>
<dbReference type="PROSITE" id="PS52016">
    <property type="entry name" value="TONB_DEPENDENT_REC_3"/>
    <property type="match status" value="1"/>
</dbReference>
<protein>
    <recommendedName>
        <fullName evidence="17">TonB-dependent receptor</fullName>
    </recommendedName>
</protein>
<dbReference type="NCBIfam" id="TIGR01782">
    <property type="entry name" value="TonB-Xanth-Caul"/>
    <property type="match status" value="1"/>
</dbReference>
<keyword evidence="7 10" id="KW-0472">Membrane</keyword>
<dbReference type="Pfam" id="PF07715">
    <property type="entry name" value="Plug"/>
    <property type="match status" value="1"/>
</dbReference>
<accession>A0A246JI96</accession>
<evidence type="ECO:0000313" key="15">
    <source>
        <dbReference type="EMBL" id="OWQ92292.1"/>
    </source>
</evidence>
<evidence type="ECO:0000256" key="12">
    <source>
        <dbReference type="SAM" id="SignalP"/>
    </source>
</evidence>
<evidence type="ECO:0000256" key="7">
    <source>
        <dbReference type="ARBA" id="ARBA00023136"/>
    </source>
</evidence>
<evidence type="ECO:0000259" key="14">
    <source>
        <dbReference type="Pfam" id="PF07715"/>
    </source>
</evidence>
<evidence type="ECO:0000256" key="8">
    <source>
        <dbReference type="ARBA" id="ARBA00023170"/>
    </source>
</evidence>
<dbReference type="InterPro" id="IPR036942">
    <property type="entry name" value="Beta-barrel_TonB_sf"/>
</dbReference>
<dbReference type="GO" id="GO:0009279">
    <property type="term" value="C:cell outer membrane"/>
    <property type="evidence" value="ECO:0007669"/>
    <property type="project" value="UniProtKB-SubCell"/>
</dbReference>
<proteinExistence type="inferred from homology"/>
<dbReference type="Gene3D" id="2.170.130.10">
    <property type="entry name" value="TonB-dependent receptor, plug domain"/>
    <property type="match status" value="1"/>
</dbReference>
<name>A0A246JI96_9BURK</name>
<keyword evidence="12" id="KW-0732">Signal</keyword>
<reference evidence="15 16" key="1">
    <citation type="journal article" date="2008" name="Int. J. Syst. Evol. Microbiol.">
        <title>Description of Roseateles aquatilis sp. nov. and Roseateles terrae sp. nov., in the class Betaproteobacteria, and emended description of the genus Roseateles.</title>
        <authorList>
            <person name="Gomila M."/>
            <person name="Bowien B."/>
            <person name="Falsen E."/>
            <person name="Moore E.R."/>
            <person name="Lalucat J."/>
        </authorList>
    </citation>
    <scope>NUCLEOTIDE SEQUENCE [LARGE SCALE GENOMIC DNA]</scope>
    <source>
        <strain evidence="15 16">CCUG 48205</strain>
    </source>
</reference>
<dbReference type="InterPro" id="IPR000531">
    <property type="entry name" value="Beta-barrel_TonB"/>
</dbReference>
<keyword evidence="16" id="KW-1185">Reference proteome</keyword>
<evidence type="ECO:0000259" key="13">
    <source>
        <dbReference type="Pfam" id="PF00593"/>
    </source>
</evidence>
<feature type="domain" description="TonB-dependent receptor plug" evidence="14">
    <location>
        <begin position="62"/>
        <end position="176"/>
    </location>
</feature>
<gene>
    <name evidence="15" type="ORF">CDN99_08135</name>
</gene>
<dbReference type="InterPro" id="IPR039426">
    <property type="entry name" value="TonB-dep_rcpt-like"/>
</dbReference>
<dbReference type="Gene3D" id="2.40.170.20">
    <property type="entry name" value="TonB-dependent receptor, beta-barrel domain"/>
    <property type="match status" value="1"/>
</dbReference>
<dbReference type="InterPro" id="IPR037066">
    <property type="entry name" value="Plug_dom_sf"/>
</dbReference>
<evidence type="ECO:0000256" key="5">
    <source>
        <dbReference type="ARBA" id="ARBA00022692"/>
    </source>
</evidence>
<comment type="subcellular location">
    <subcellularLocation>
        <location evidence="1 10">Cell outer membrane</location>
        <topology evidence="1 10">Multi-pass membrane protein</topology>
    </subcellularLocation>
</comment>
<dbReference type="Pfam" id="PF00593">
    <property type="entry name" value="TonB_dep_Rec_b-barrel"/>
    <property type="match status" value="1"/>
</dbReference>
<dbReference type="RefSeq" id="WP_088384374.1">
    <property type="nucleotide sequence ID" value="NZ_NIOF01000002.1"/>
</dbReference>
<evidence type="ECO:0000256" key="6">
    <source>
        <dbReference type="ARBA" id="ARBA00023077"/>
    </source>
</evidence>
<keyword evidence="9 10" id="KW-0998">Cell outer membrane</keyword>
<evidence type="ECO:0000256" key="11">
    <source>
        <dbReference type="RuleBase" id="RU003357"/>
    </source>
</evidence>
<dbReference type="InterPro" id="IPR012910">
    <property type="entry name" value="Plug_dom"/>
</dbReference>
<dbReference type="InterPro" id="IPR010104">
    <property type="entry name" value="TonB_rcpt_bac"/>
</dbReference>
<evidence type="ECO:0000256" key="10">
    <source>
        <dbReference type="PROSITE-ProRule" id="PRU01360"/>
    </source>
</evidence>
<evidence type="ECO:0000256" key="2">
    <source>
        <dbReference type="ARBA" id="ARBA00009810"/>
    </source>
</evidence>
<evidence type="ECO:0000256" key="3">
    <source>
        <dbReference type="ARBA" id="ARBA00022448"/>
    </source>
</evidence>
<dbReference type="EMBL" id="NIOF01000002">
    <property type="protein sequence ID" value="OWQ92292.1"/>
    <property type="molecule type" value="Genomic_DNA"/>
</dbReference>
<dbReference type="AlphaFoldDB" id="A0A246JI96"/>
<dbReference type="PANTHER" id="PTHR40980:SF3">
    <property type="entry name" value="TONB-DEPENDENT RECEPTOR-LIKE BETA-BARREL DOMAIN-CONTAINING PROTEIN"/>
    <property type="match status" value="1"/>
</dbReference>
<evidence type="ECO:0000256" key="1">
    <source>
        <dbReference type="ARBA" id="ARBA00004571"/>
    </source>
</evidence>
<keyword evidence="8" id="KW-0675">Receptor</keyword>
<evidence type="ECO:0000256" key="4">
    <source>
        <dbReference type="ARBA" id="ARBA00022452"/>
    </source>
</evidence>
<feature type="domain" description="TonB-dependent receptor-like beta-barrel" evidence="13">
    <location>
        <begin position="399"/>
        <end position="870"/>
    </location>
</feature>
<comment type="caution">
    <text evidence="15">The sequence shown here is derived from an EMBL/GenBank/DDBJ whole genome shotgun (WGS) entry which is preliminary data.</text>
</comment>
<evidence type="ECO:0000256" key="9">
    <source>
        <dbReference type="ARBA" id="ARBA00023237"/>
    </source>
</evidence>
<keyword evidence="3 10" id="KW-0813">Transport</keyword>
<dbReference type="PANTHER" id="PTHR40980">
    <property type="entry name" value="PLUG DOMAIN-CONTAINING PROTEIN"/>
    <property type="match status" value="1"/>
</dbReference>
<feature type="signal peptide" evidence="12">
    <location>
        <begin position="1"/>
        <end position="22"/>
    </location>
</feature>
<evidence type="ECO:0000313" key="16">
    <source>
        <dbReference type="Proteomes" id="UP000197468"/>
    </source>
</evidence>
<keyword evidence="5 10" id="KW-0812">Transmembrane</keyword>
<organism evidence="15 16">
    <name type="scientific">Roseateles aquatilis</name>
    <dbReference type="NCBI Taxonomy" id="431061"/>
    <lineage>
        <taxon>Bacteria</taxon>
        <taxon>Pseudomonadati</taxon>
        <taxon>Pseudomonadota</taxon>
        <taxon>Betaproteobacteria</taxon>
        <taxon>Burkholderiales</taxon>
        <taxon>Sphaerotilaceae</taxon>
        <taxon>Roseateles</taxon>
    </lineage>
</organism>
<dbReference type="Proteomes" id="UP000197468">
    <property type="component" value="Unassembled WGS sequence"/>
</dbReference>
<dbReference type="OrthoDB" id="8727862at2"/>
<comment type="similarity">
    <text evidence="2 10 11">Belongs to the TonB-dependent receptor family.</text>
</comment>
<keyword evidence="4 10" id="KW-1134">Transmembrane beta strand</keyword>
<feature type="chain" id="PRO_5013123143" description="TonB-dependent receptor" evidence="12">
    <location>
        <begin position="23"/>
        <end position="904"/>
    </location>
</feature>
<dbReference type="CDD" id="cd01347">
    <property type="entry name" value="ligand_gated_channel"/>
    <property type="match status" value="1"/>
</dbReference>